<dbReference type="STRING" id="442562.Rumeso_02502"/>
<dbReference type="GO" id="GO:0003700">
    <property type="term" value="F:DNA-binding transcription factor activity"/>
    <property type="evidence" value="ECO:0007669"/>
    <property type="project" value="InterPro"/>
</dbReference>
<evidence type="ECO:0000313" key="5">
    <source>
        <dbReference type="EMBL" id="EYD75884.1"/>
    </source>
</evidence>
<dbReference type="PROSITE" id="PS50949">
    <property type="entry name" value="HTH_GNTR"/>
    <property type="match status" value="1"/>
</dbReference>
<dbReference type="InterPro" id="IPR011663">
    <property type="entry name" value="UTRA"/>
</dbReference>
<dbReference type="InterPro" id="IPR036390">
    <property type="entry name" value="WH_DNA-bd_sf"/>
</dbReference>
<dbReference type="Proteomes" id="UP000019666">
    <property type="component" value="Unassembled WGS sequence"/>
</dbReference>
<evidence type="ECO:0000256" key="3">
    <source>
        <dbReference type="ARBA" id="ARBA00023163"/>
    </source>
</evidence>
<dbReference type="InterPro" id="IPR000524">
    <property type="entry name" value="Tscrpt_reg_HTH_GntR"/>
</dbReference>
<feature type="domain" description="HTH gntR-type" evidence="4">
    <location>
        <begin position="10"/>
        <end position="78"/>
    </location>
</feature>
<dbReference type="Gene3D" id="3.40.1410.10">
    <property type="entry name" value="Chorismate lyase-like"/>
    <property type="match status" value="1"/>
</dbReference>
<keyword evidence="3" id="KW-0804">Transcription</keyword>
<dbReference type="CDD" id="cd07377">
    <property type="entry name" value="WHTH_GntR"/>
    <property type="match status" value="1"/>
</dbReference>
<dbReference type="SMART" id="SM00345">
    <property type="entry name" value="HTH_GNTR"/>
    <property type="match status" value="1"/>
</dbReference>
<dbReference type="PANTHER" id="PTHR44846">
    <property type="entry name" value="MANNOSYL-D-GLYCERATE TRANSPORT/METABOLISM SYSTEM REPRESSOR MNGR-RELATED"/>
    <property type="match status" value="1"/>
</dbReference>
<comment type="caution">
    <text evidence="5">The sequence shown here is derived from an EMBL/GenBank/DDBJ whole genome shotgun (WGS) entry which is preliminary data.</text>
</comment>
<dbReference type="HOGENOM" id="CLU_063236_0_2_5"/>
<dbReference type="SUPFAM" id="SSF64288">
    <property type="entry name" value="Chorismate lyase-like"/>
    <property type="match status" value="1"/>
</dbReference>
<accession>A0A017HQ38</accession>
<dbReference type="SMART" id="SM00866">
    <property type="entry name" value="UTRA"/>
    <property type="match status" value="1"/>
</dbReference>
<dbReference type="GO" id="GO:0003677">
    <property type="term" value="F:DNA binding"/>
    <property type="evidence" value="ECO:0007669"/>
    <property type="project" value="UniProtKB-KW"/>
</dbReference>
<dbReference type="Pfam" id="PF00392">
    <property type="entry name" value="GntR"/>
    <property type="match status" value="1"/>
</dbReference>
<dbReference type="SUPFAM" id="SSF46785">
    <property type="entry name" value="Winged helix' DNA-binding domain"/>
    <property type="match status" value="1"/>
</dbReference>
<dbReference type="InterPro" id="IPR028978">
    <property type="entry name" value="Chorismate_lyase_/UTRA_dom_sf"/>
</dbReference>
<keyword evidence="6" id="KW-1185">Reference proteome</keyword>
<reference evidence="5 6" key="1">
    <citation type="submission" date="2013-02" db="EMBL/GenBank/DDBJ databases">
        <authorList>
            <person name="Fiebig A."/>
            <person name="Goeker M."/>
            <person name="Klenk H.-P.P."/>
        </authorList>
    </citation>
    <scope>NUCLEOTIDE SEQUENCE [LARGE SCALE GENOMIC DNA]</scope>
    <source>
        <strain evidence="5 6">DSM 19309</strain>
    </source>
</reference>
<evidence type="ECO:0000313" key="6">
    <source>
        <dbReference type="Proteomes" id="UP000019666"/>
    </source>
</evidence>
<dbReference type="EMBL" id="AOSK01000064">
    <property type="protein sequence ID" value="EYD75884.1"/>
    <property type="molecule type" value="Genomic_DNA"/>
</dbReference>
<organism evidence="5 6">
    <name type="scientific">Rubellimicrobium mesophilum DSM 19309</name>
    <dbReference type="NCBI Taxonomy" id="442562"/>
    <lineage>
        <taxon>Bacteria</taxon>
        <taxon>Pseudomonadati</taxon>
        <taxon>Pseudomonadota</taxon>
        <taxon>Alphaproteobacteria</taxon>
        <taxon>Rhodobacterales</taxon>
        <taxon>Roseobacteraceae</taxon>
        <taxon>Rubellimicrobium</taxon>
    </lineage>
</organism>
<dbReference type="RefSeq" id="WP_051521208.1">
    <property type="nucleotide sequence ID" value="NZ_KK088569.1"/>
</dbReference>
<evidence type="ECO:0000256" key="1">
    <source>
        <dbReference type="ARBA" id="ARBA00023015"/>
    </source>
</evidence>
<proteinExistence type="predicted"/>
<keyword evidence="1" id="KW-0805">Transcription regulation</keyword>
<dbReference type="PATRIC" id="fig|442562.3.peg.2466"/>
<sequence>MTGPEPKEKAKVWATLAEEARRRIRDREWAPGTTIPNEATLAQEWGVSRVTVSRALGKLAEEGLLDRRRRAGTRVVERPQRAASFEVGLIRDEVERTGRRYGYEMIEAGEHQVPEHVRDRLGITTQPRVMRILARHLSGGEPFAWEERWINGGTVPEALDVDWRHQSPNEWLLHNVAYTWADVSLTAALSGPRSSRALGCEEGSALLMLERTTWLGKWSVTHVAYCYAPGHRMWSRS</sequence>
<name>A0A017HQ38_9RHOB</name>
<evidence type="ECO:0000259" key="4">
    <source>
        <dbReference type="PROSITE" id="PS50949"/>
    </source>
</evidence>
<dbReference type="PANTHER" id="PTHR44846:SF16">
    <property type="entry name" value="TRANSCRIPTIONAL REGULATOR PHNF-RELATED"/>
    <property type="match status" value="1"/>
</dbReference>
<dbReference type="InterPro" id="IPR036388">
    <property type="entry name" value="WH-like_DNA-bd_sf"/>
</dbReference>
<dbReference type="InterPro" id="IPR050679">
    <property type="entry name" value="Bact_HTH_transcr_reg"/>
</dbReference>
<dbReference type="Gene3D" id="1.10.10.10">
    <property type="entry name" value="Winged helix-like DNA-binding domain superfamily/Winged helix DNA-binding domain"/>
    <property type="match status" value="1"/>
</dbReference>
<dbReference type="PRINTS" id="PR00035">
    <property type="entry name" value="HTHGNTR"/>
</dbReference>
<dbReference type="Pfam" id="PF07702">
    <property type="entry name" value="UTRA"/>
    <property type="match status" value="1"/>
</dbReference>
<gene>
    <name evidence="5" type="ORF">Rumeso_02502</name>
</gene>
<keyword evidence="2" id="KW-0238">DNA-binding</keyword>
<protein>
    <submittedName>
        <fullName evidence="5">Histidine utilization repressor</fullName>
    </submittedName>
</protein>
<evidence type="ECO:0000256" key="2">
    <source>
        <dbReference type="ARBA" id="ARBA00023125"/>
    </source>
</evidence>
<dbReference type="AlphaFoldDB" id="A0A017HQ38"/>